<dbReference type="Proteomes" id="UP000478052">
    <property type="component" value="Unassembled WGS sequence"/>
</dbReference>
<evidence type="ECO:0000256" key="2">
    <source>
        <dbReference type="SAM" id="MobiDB-lite"/>
    </source>
</evidence>
<keyword evidence="5" id="KW-1185">Reference proteome</keyword>
<dbReference type="PROSITE" id="PS50158">
    <property type="entry name" value="ZF_CCHC"/>
    <property type="match status" value="1"/>
</dbReference>
<name>A0A6G0VQC0_APHCR</name>
<accession>A0A6G0VQC0</accession>
<dbReference type="SMART" id="SM00343">
    <property type="entry name" value="ZnF_C2HC"/>
    <property type="match status" value="2"/>
</dbReference>
<evidence type="ECO:0000313" key="4">
    <source>
        <dbReference type="EMBL" id="KAF0705494.1"/>
    </source>
</evidence>
<dbReference type="OrthoDB" id="7541924at2759"/>
<organism evidence="4 5">
    <name type="scientific">Aphis craccivora</name>
    <name type="common">Cowpea aphid</name>
    <dbReference type="NCBI Taxonomy" id="307492"/>
    <lineage>
        <taxon>Eukaryota</taxon>
        <taxon>Metazoa</taxon>
        <taxon>Ecdysozoa</taxon>
        <taxon>Arthropoda</taxon>
        <taxon>Hexapoda</taxon>
        <taxon>Insecta</taxon>
        <taxon>Pterygota</taxon>
        <taxon>Neoptera</taxon>
        <taxon>Paraneoptera</taxon>
        <taxon>Hemiptera</taxon>
        <taxon>Sternorrhyncha</taxon>
        <taxon>Aphidomorpha</taxon>
        <taxon>Aphidoidea</taxon>
        <taxon>Aphididae</taxon>
        <taxon>Aphidini</taxon>
        <taxon>Aphis</taxon>
        <taxon>Aphis</taxon>
    </lineage>
</organism>
<dbReference type="InterPro" id="IPR036875">
    <property type="entry name" value="Znf_CCHC_sf"/>
</dbReference>
<keyword evidence="1" id="KW-0479">Metal-binding</keyword>
<reference evidence="4 5" key="1">
    <citation type="submission" date="2019-08" db="EMBL/GenBank/DDBJ databases">
        <title>Whole genome of Aphis craccivora.</title>
        <authorList>
            <person name="Voronova N.V."/>
            <person name="Shulinski R.S."/>
            <person name="Bandarenka Y.V."/>
            <person name="Zhorov D.G."/>
            <person name="Warner D."/>
        </authorList>
    </citation>
    <scope>NUCLEOTIDE SEQUENCE [LARGE SCALE GENOMIC DNA]</scope>
    <source>
        <strain evidence="4">180601</strain>
        <tissue evidence="4">Whole Body</tissue>
    </source>
</reference>
<feature type="domain" description="CCHC-type" evidence="3">
    <location>
        <begin position="54"/>
        <end position="68"/>
    </location>
</feature>
<evidence type="ECO:0000313" key="5">
    <source>
        <dbReference type="Proteomes" id="UP000478052"/>
    </source>
</evidence>
<dbReference type="EMBL" id="VUJU01013226">
    <property type="protein sequence ID" value="KAF0705494.1"/>
    <property type="molecule type" value="Genomic_DNA"/>
</dbReference>
<feature type="compositionally biased region" description="Polar residues" evidence="2">
    <location>
        <begin position="1"/>
        <end position="13"/>
    </location>
</feature>
<dbReference type="GO" id="GO:0008270">
    <property type="term" value="F:zinc ion binding"/>
    <property type="evidence" value="ECO:0007669"/>
    <property type="project" value="UniProtKB-KW"/>
</dbReference>
<keyword evidence="1" id="KW-0862">Zinc</keyword>
<comment type="caution">
    <text evidence="4">The sequence shown here is derived from an EMBL/GenBank/DDBJ whole genome shotgun (WGS) entry which is preliminary data.</text>
</comment>
<dbReference type="SUPFAM" id="SSF57756">
    <property type="entry name" value="Retrovirus zinc finger-like domains"/>
    <property type="match status" value="1"/>
</dbReference>
<protein>
    <submittedName>
        <fullName evidence="4">Protein DDB G0276689-like</fullName>
    </submittedName>
</protein>
<feature type="compositionally biased region" description="Low complexity" evidence="2">
    <location>
        <begin position="19"/>
        <end position="44"/>
    </location>
</feature>
<feature type="region of interest" description="Disordered" evidence="2">
    <location>
        <begin position="1"/>
        <end position="44"/>
    </location>
</feature>
<evidence type="ECO:0000259" key="3">
    <source>
        <dbReference type="PROSITE" id="PS50158"/>
    </source>
</evidence>
<keyword evidence="1" id="KW-0863">Zinc-finger</keyword>
<dbReference type="Pfam" id="PF00098">
    <property type="entry name" value="zf-CCHC"/>
    <property type="match status" value="1"/>
</dbReference>
<dbReference type="AlphaFoldDB" id="A0A6G0VQC0"/>
<dbReference type="Gene3D" id="4.10.60.10">
    <property type="entry name" value="Zinc finger, CCHC-type"/>
    <property type="match status" value="1"/>
</dbReference>
<gene>
    <name evidence="4" type="ORF">FWK35_00027849</name>
</gene>
<sequence length="167" mass="19759">MFRNNDQPYNQNFNHERNNNPPSYNRYNNINNINNGNTNGNQNTRNNNLKMKCCFTCNREGHFSSQCRVNSRPLNLYNRTQDGLGYVTYAYETCSYCNKRGHMADVCFKKQRDERNLMLNLGKMTKKIYFNFIITQNLKIKYISNLTASSFCSCFTVILKVPFHRRN</sequence>
<proteinExistence type="predicted"/>
<dbReference type="GO" id="GO:0003676">
    <property type="term" value="F:nucleic acid binding"/>
    <property type="evidence" value="ECO:0007669"/>
    <property type="project" value="InterPro"/>
</dbReference>
<evidence type="ECO:0000256" key="1">
    <source>
        <dbReference type="PROSITE-ProRule" id="PRU00047"/>
    </source>
</evidence>
<dbReference type="InterPro" id="IPR001878">
    <property type="entry name" value="Znf_CCHC"/>
</dbReference>